<keyword evidence="3" id="KW-1185">Reference proteome</keyword>
<evidence type="ECO:0000313" key="2">
    <source>
        <dbReference type="EMBL" id="OZM58319.1"/>
    </source>
</evidence>
<dbReference type="AlphaFoldDB" id="A0A263BX60"/>
<accession>A0A263BX60</accession>
<feature type="transmembrane region" description="Helical" evidence="1">
    <location>
        <begin position="6"/>
        <end position="23"/>
    </location>
</feature>
<gene>
    <name evidence="2" type="ORF">CIB95_01750</name>
</gene>
<organism evidence="2 3">
    <name type="scientific">Lottiidibacillus patelloidae</name>
    <dbReference type="NCBI Taxonomy" id="2670334"/>
    <lineage>
        <taxon>Bacteria</taxon>
        <taxon>Bacillati</taxon>
        <taxon>Bacillota</taxon>
        <taxon>Bacilli</taxon>
        <taxon>Bacillales</taxon>
        <taxon>Bacillaceae</taxon>
        <taxon>Lottiidibacillus</taxon>
    </lineage>
</organism>
<reference evidence="3" key="1">
    <citation type="submission" date="2017-08" db="EMBL/GenBank/DDBJ databases">
        <authorList>
            <person name="Huang Z."/>
        </authorList>
    </citation>
    <scope>NUCLEOTIDE SEQUENCE [LARGE SCALE GENOMIC DNA]</scope>
    <source>
        <strain evidence="3">SA5d-4</strain>
    </source>
</reference>
<evidence type="ECO:0000313" key="3">
    <source>
        <dbReference type="Proteomes" id="UP000217083"/>
    </source>
</evidence>
<keyword evidence="1" id="KW-0812">Transmembrane</keyword>
<evidence type="ECO:0000256" key="1">
    <source>
        <dbReference type="SAM" id="Phobius"/>
    </source>
</evidence>
<keyword evidence="1" id="KW-0472">Membrane</keyword>
<keyword evidence="1" id="KW-1133">Transmembrane helix</keyword>
<proteinExistence type="predicted"/>
<protein>
    <submittedName>
        <fullName evidence="2">Uncharacterized protein</fullName>
    </submittedName>
</protein>
<dbReference type="Proteomes" id="UP000217083">
    <property type="component" value="Unassembled WGS sequence"/>
</dbReference>
<feature type="transmembrane region" description="Helical" evidence="1">
    <location>
        <begin position="32"/>
        <end position="54"/>
    </location>
</feature>
<name>A0A263BX60_9BACI</name>
<reference evidence="2 3" key="2">
    <citation type="submission" date="2017-09" db="EMBL/GenBank/DDBJ databases">
        <title>Bacillus patelloidae sp. nov., isolated from the intestinal tract of a marine limpet.</title>
        <authorList>
            <person name="Liu R."/>
            <person name="Dong C."/>
            <person name="Shao Z."/>
        </authorList>
    </citation>
    <scope>NUCLEOTIDE SEQUENCE [LARGE SCALE GENOMIC DNA]</scope>
    <source>
        <strain evidence="2 3">SA5d-4</strain>
    </source>
</reference>
<comment type="caution">
    <text evidence="2">The sequence shown here is derived from an EMBL/GenBank/DDBJ whole genome shotgun (WGS) entry which is preliminary data.</text>
</comment>
<dbReference type="EMBL" id="NPIA01000001">
    <property type="protein sequence ID" value="OZM58319.1"/>
    <property type="molecule type" value="Genomic_DNA"/>
</dbReference>
<sequence length="77" mass="9028">MWGIFFILLIAIAIIMYEVPKMLRNRELKQMLFFFTLLLFGVVLSILNFLHVNIPSPILVLRFVYSPISNWIEAVLS</sequence>